<accession>A0ACB7RQJ7</accession>
<evidence type="ECO:0000313" key="1">
    <source>
        <dbReference type="EMBL" id="KAH6924087.1"/>
    </source>
</evidence>
<name>A0ACB7RQJ7_HYAAI</name>
<comment type="caution">
    <text evidence="1">The sequence shown here is derived from an EMBL/GenBank/DDBJ whole genome shotgun (WGS) entry which is preliminary data.</text>
</comment>
<gene>
    <name evidence="1" type="ORF">HPB50_011258</name>
</gene>
<reference evidence="1" key="1">
    <citation type="submission" date="2020-05" db="EMBL/GenBank/DDBJ databases">
        <title>Large-scale comparative analyses of tick genomes elucidate their genetic diversity and vector capacities.</title>
        <authorList>
            <person name="Jia N."/>
            <person name="Wang J."/>
            <person name="Shi W."/>
            <person name="Du L."/>
            <person name="Sun Y."/>
            <person name="Zhan W."/>
            <person name="Jiang J."/>
            <person name="Wang Q."/>
            <person name="Zhang B."/>
            <person name="Ji P."/>
            <person name="Sakyi L.B."/>
            <person name="Cui X."/>
            <person name="Yuan T."/>
            <person name="Jiang B."/>
            <person name="Yang W."/>
            <person name="Lam T.T.-Y."/>
            <person name="Chang Q."/>
            <person name="Ding S."/>
            <person name="Wang X."/>
            <person name="Zhu J."/>
            <person name="Ruan X."/>
            <person name="Zhao L."/>
            <person name="Wei J."/>
            <person name="Que T."/>
            <person name="Du C."/>
            <person name="Cheng J."/>
            <person name="Dai P."/>
            <person name="Han X."/>
            <person name="Huang E."/>
            <person name="Gao Y."/>
            <person name="Liu J."/>
            <person name="Shao H."/>
            <person name="Ye R."/>
            <person name="Li L."/>
            <person name="Wei W."/>
            <person name="Wang X."/>
            <person name="Wang C."/>
            <person name="Yang T."/>
            <person name="Huo Q."/>
            <person name="Li W."/>
            <person name="Guo W."/>
            <person name="Chen H."/>
            <person name="Zhou L."/>
            <person name="Ni X."/>
            <person name="Tian J."/>
            <person name="Zhou Y."/>
            <person name="Sheng Y."/>
            <person name="Liu T."/>
            <person name="Pan Y."/>
            <person name="Xia L."/>
            <person name="Li J."/>
            <person name="Zhao F."/>
            <person name="Cao W."/>
        </authorList>
    </citation>
    <scope>NUCLEOTIDE SEQUENCE</scope>
    <source>
        <strain evidence="1">Hyas-2018</strain>
    </source>
</reference>
<protein>
    <submittedName>
        <fullName evidence="1">Uncharacterized protein</fullName>
    </submittedName>
</protein>
<dbReference type="EMBL" id="CM023488">
    <property type="protein sequence ID" value="KAH6924087.1"/>
    <property type="molecule type" value="Genomic_DNA"/>
</dbReference>
<dbReference type="Proteomes" id="UP000821845">
    <property type="component" value="Chromosome 8"/>
</dbReference>
<keyword evidence="2" id="KW-1185">Reference proteome</keyword>
<evidence type="ECO:0000313" key="2">
    <source>
        <dbReference type="Proteomes" id="UP000821845"/>
    </source>
</evidence>
<sequence length="513" mass="58298">MKSVKRKLNEELGGSILNIGECNLHKVHNAFSTGLNAFGSDVELLVIDVYYFFKHAVRSSNLKEHQKDLGIPEHVFLRHVHNRWLTFLDSLERVLEQYDVLKAYFRSDAEVRPSGAVLRNRLVAALSDRKIKAKMLFLRSTAELFIGFQAIFQRQEPLIHIVYSESVNLVRKLLSRFMRHNAYSSLNGAQLKQLDVGAPENLKQMPEIGLDTEEEMQAWSTQEKKAFRMGVQQFYIATAKHLLKQLPLDNKLLKHLRFLDPCLSLGMEQTVQSLKYVASCVPQILKTEQVVLLVDEWHSLQCRPATEGLSFSNTPIDSYWAAIFTDSHKYPLLSVLVRALLPLPHGNADCERGFSENKRIVDNRSSLGVATINGIRQVKSYMKRYSSDPCSVPITRDFVKAVKSSHNVYCRRLQRESEEQERQKRKMTVQIQPIAEKRVKLCEEKKTIEARLASSKVMLERAQGLIKAGLAQNNINDIESGQVLLAEANSCLSENMAKLQAVWPLLGPVGMNG</sequence>
<proteinExistence type="predicted"/>
<organism evidence="1 2">
    <name type="scientific">Hyalomma asiaticum</name>
    <name type="common">Tick</name>
    <dbReference type="NCBI Taxonomy" id="266040"/>
    <lineage>
        <taxon>Eukaryota</taxon>
        <taxon>Metazoa</taxon>
        <taxon>Ecdysozoa</taxon>
        <taxon>Arthropoda</taxon>
        <taxon>Chelicerata</taxon>
        <taxon>Arachnida</taxon>
        <taxon>Acari</taxon>
        <taxon>Parasitiformes</taxon>
        <taxon>Ixodida</taxon>
        <taxon>Ixodoidea</taxon>
        <taxon>Ixodidae</taxon>
        <taxon>Hyalomminae</taxon>
        <taxon>Hyalomma</taxon>
    </lineage>
</organism>